<sequence>MDLDFWAAARVHSARQTSAAIQSSRAKSSGTRGVGEDEGDEGVRAWFPCPFCYFEIEVPLLCSHLQEEHCFDLRNAVCPICAASLGNDPTGHFTGQHAHSIKRRKVIEKPRFRSNISTNIVRDFRDLSSCFATISLAGSSESSQDPFGLPFQRTVPPPVDPKHIHKDMISPYVDAASDPPSNILSVIDQVHKWNYNERRQRAAFIQELLGSTIL</sequence>
<dbReference type="EMBL" id="KV011845">
    <property type="protein sequence ID" value="KZV25642.1"/>
    <property type="molecule type" value="Genomic_DNA"/>
</dbReference>
<dbReference type="PANTHER" id="PTHR31875">
    <property type="entry name" value="PROTEIN DEHYDRATION-INDUCED 19"/>
    <property type="match status" value="1"/>
</dbReference>
<dbReference type="InterPro" id="IPR033347">
    <property type="entry name" value="Di19"/>
</dbReference>
<evidence type="ECO:0000259" key="2">
    <source>
        <dbReference type="Pfam" id="PF05605"/>
    </source>
</evidence>
<evidence type="ECO:0000313" key="3">
    <source>
        <dbReference type="EMBL" id="KZV25642.1"/>
    </source>
</evidence>
<organism evidence="3 4">
    <name type="scientific">Dorcoceras hygrometricum</name>
    <dbReference type="NCBI Taxonomy" id="472368"/>
    <lineage>
        <taxon>Eukaryota</taxon>
        <taxon>Viridiplantae</taxon>
        <taxon>Streptophyta</taxon>
        <taxon>Embryophyta</taxon>
        <taxon>Tracheophyta</taxon>
        <taxon>Spermatophyta</taxon>
        <taxon>Magnoliopsida</taxon>
        <taxon>eudicotyledons</taxon>
        <taxon>Gunneridae</taxon>
        <taxon>Pentapetalae</taxon>
        <taxon>asterids</taxon>
        <taxon>lamiids</taxon>
        <taxon>Lamiales</taxon>
        <taxon>Gesneriaceae</taxon>
        <taxon>Didymocarpoideae</taxon>
        <taxon>Trichosporeae</taxon>
        <taxon>Loxocarpinae</taxon>
        <taxon>Dorcoceras</taxon>
    </lineage>
</organism>
<feature type="domain" description="Di19 zinc-binding" evidence="2">
    <location>
        <begin position="47"/>
        <end position="98"/>
    </location>
</feature>
<evidence type="ECO:0000256" key="1">
    <source>
        <dbReference type="SAM" id="MobiDB-lite"/>
    </source>
</evidence>
<dbReference type="InterPro" id="IPR008598">
    <property type="entry name" value="Di19_Zn-bd"/>
</dbReference>
<accession>A0A2Z7B2A7</accession>
<reference evidence="3 4" key="1">
    <citation type="journal article" date="2015" name="Proc. Natl. Acad. Sci. U.S.A.">
        <title>The resurrection genome of Boea hygrometrica: A blueprint for survival of dehydration.</title>
        <authorList>
            <person name="Xiao L."/>
            <person name="Yang G."/>
            <person name="Zhang L."/>
            <person name="Yang X."/>
            <person name="Zhao S."/>
            <person name="Ji Z."/>
            <person name="Zhou Q."/>
            <person name="Hu M."/>
            <person name="Wang Y."/>
            <person name="Chen M."/>
            <person name="Xu Y."/>
            <person name="Jin H."/>
            <person name="Xiao X."/>
            <person name="Hu G."/>
            <person name="Bao F."/>
            <person name="Hu Y."/>
            <person name="Wan P."/>
            <person name="Li L."/>
            <person name="Deng X."/>
            <person name="Kuang T."/>
            <person name="Xiang C."/>
            <person name="Zhu J.K."/>
            <person name="Oliver M.J."/>
            <person name="He Y."/>
        </authorList>
    </citation>
    <scope>NUCLEOTIDE SEQUENCE [LARGE SCALE GENOMIC DNA]</scope>
    <source>
        <strain evidence="4">cv. XS01</strain>
    </source>
</reference>
<gene>
    <name evidence="3" type="ORF">F511_18926</name>
</gene>
<dbReference type="PANTHER" id="PTHR31875:SF24">
    <property type="entry name" value="PROTEIN DEHYDRATION-INDUCED 19 HOMOLOG 5"/>
    <property type="match status" value="1"/>
</dbReference>
<name>A0A2Z7B2A7_9LAMI</name>
<proteinExistence type="predicted"/>
<dbReference type="Pfam" id="PF05605">
    <property type="entry name" value="zf-Di19"/>
    <property type="match status" value="1"/>
</dbReference>
<dbReference type="OrthoDB" id="9049620at2759"/>
<feature type="region of interest" description="Disordered" evidence="1">
    <location>
        <begin position="19"/>
        <end position="39"/>
    </location>
</feature>
<dbReference type="Proteomes" id="UP000250235">
    <property type="component" value="Unassembled WGS sequence"/>
</dbReference>
<protein>
    <submittedName>
        <fullName evidence="3">Protein DEHYDRATION-INDUCED 195-like</fullName>
    </submittedName>
</protein>
<evidence type="ECO:0000313" key="4">
    <source>
        <dbReference type="Proteomes" id="UP000250235"/>
    </source>
</evidence>
<dbReference type="AlphaFoldDB" id="A0A2Z7B2A7"/>
<keyword evidence="4" id="KW-1185">Reference proteome</keyword>
<feature type="compositionally biased region" description="Polar residues" evidence="1">
    <location>
        <begin position="19"/>
        <end position="31"/>
    </location>
</feature>